<dbReference type="EMBL" id="GU071103">
    <property type="protein sequence ID" value="ADO98898.1"/>
    <property type="molecule type" value="Genomic_DNA"/>
</dbReference>
<dbReference type="OrthoDB" id="26711at10239"/>
<keyword evidence="2" id="KW-1185">Reference proteome</keyword>
<protein>
    <submittedName>
        <fullName evidence="1">Uncharacterized protein</fullName>
    </submittedName>
</protein>
<evidence type="ECO:0000313" key="1">
    <source>
        <dbReference type="EMBL" id="ADO98898.1"/>
    </source>
</evidence>
<sequence length="53" mass="5881">MQKENLKVLVADLERAIAEIKAEVYSDTTAYRIDSGDGIKSYAQVNDEDGECD</sequence>
<accession>E3SNX3</accession>
<organism evidence="1 2">
    <name type="scientific">Prochlorococcus phage P-SSM7</name>
    <dbReference type="NCBI Taxonomy" id="445688"/>
    <lineage>
        <taxon>Viruses</taxon>
        <taxon>Duplodnaviria</taxon>
        <taxon>Heunggongvirae</taxon>
        <taxon>Uroviricota</taxon>
        <taxon>Caudoviricetes</taxon>
        <taxon>Pantevenvirales</taxon>
        <taxon>Kyanoviridae</taxon>
        <taxon>Palaemonvirus</taxon>
        <taxon>Palaemonvirus pssm7</taxon>
    </lineage>
</organism>
<dbReference type="Proteomes" id="UP000006532">
    <property type="component" value="Segment"/>
</dbReference>
<dbReference type="GeneID" id="10329399"/>
<reference evidence="1 2" key="1">
    <citation type="journal article" date="2010" name="Environ. Microbiol.">
        <title>Genomic analysis of oceanic cyanobacterial myoviruses compared with T4-like myoviruses from diverse hosts and environments.</title>
        <authorList>
            <person name="Sullivan M.B."/>
            <person name="Huang K.H."/>
            <person name="Ignacio-Espinoza J.C."/>
            <person name="Berlin A.M."/>
            <person name="Kelly L."/>
            <person name="Weigele P.R."/>
            <person name="DeFrancesco A.S."/>
            <person name="Kern S.E."/>
            <person name="Thompson L.R."/>
            <person name="Young S."/>
            <person name="Yandava C."/>
            <person name="Fu R."/>
            <person name="Krastins B."/>
            <person name="Chase M."/>
            <person name="Sarracino D."/>
            <person name="Osburne M.S."/>
            <person name="Henn M.R."/>
            <person name="Chisholm S.W."/>
        </authorList>
    </citation>
    <scope>NUCLEOTIDE SEQUENCE [LARGE SCALE GENOMIC DNA]</scope>
    <source>
        <strain evidence="1">NATL1A-15</strain>
    </source>
</reference>
<proteinExistence type="predicted"/>
<dbReference type="RefSeq" id="YP_004325036.1">
    <property type="nucleotide sequence ID" value="NC_015290.1"/>
</dbReference>
<gene>
    <name evidence="1" type="ORF">PSSM7_209</name>
</gene>
<evidence type="ECO:0000313" key="2">
    <source>
        <dbReference type="Proteomes" id="UP000006532"/>
    </source>
</evidence>
<dbReference type="KEGG" id="vg:10329399"/>
<name>E3SNX3_9CAUD</name>